<organism evidence="1 2">
    <name type="scientific">Menidia menidia</name>
    <name type="common">Atlantic silverside</name>
    <dbReference type="NCBI Taxonomy" id="238744"/>
    <lineage>
        <taxon>Eukaryota</taxon>
        <taxon>Metazoa</taxon>
        <taxon>Chordata</taxon>
        <taxon>Craniata</taxon>
        <taxon>Vertebrata</taxon>
        <taxon>Euteleostomi</taxon>
        <taxon>Actinopterygii</taxon>
        <taxon>Neopterygii</taxon>
        <taxon>Teleostei</taxon>
        <taxon>Neoteleostei</taxon>
        <taxon>Acanthomorphata</taxon>
        <taxon>Ovalentaria</taxon>
        <taxon>Atherinomorphae</taxon>
        <taxon>Atheriniformes</taxon>
        <taxon>Atherinopsidae</taxon>
        <taxon>Menidiinae</taxon>
        <taxon>Menidia</taxon>
    </lineage>
</organism>
<dbReference type="AlphaFoldDB" id="A0A8S4BXK8"/>
<dbReference type="OrthoDB" id="6275838at2759"/>
<protein>
    <submittedName>
        <fullName evidence="1">(Atlantic silverside) hypothetical protein</fullName>
    </submittedName>
</protein>
<evidence type="ECO:0000313" key="2">
    <source>
        <dbReference type="Proteomes" id="UP000677803"/>
    </source>
</evidence>
<sequence>MNFSSSLVDPQLNLRLAVSEQTPQSVPIGSLLTSESSILMSDRQTSVCLDVVDPLAHPSVAPSIPTPSTLHPLLTIIETTKESLSEATEAGARCLSDRGGADWDDEGLVISGYGSGKAFKSYRPQPMLKIFVPDLLPLDYRHASNRRPEPTSGHLCLHTLLAKRVKTPS</sequence>
<reference evidence="1" key="1">
    <citation type="submission" date="2021-05" db="EMBL/GenBank/DDBJ databases">
        <authorList>
            <person name="Tigano A."/>
        </authorList>
    </citation>
    <scope>NUCLEOTIDE SEQUENCE</scope>
</reference>
<dbReference type="EMBL" id="CAJRST010037834">
    <property type="protein sequence ID" value="CAG6009500.1"/>
    <property type="molecule type" value="Genomic_DNA"/>
</dbReference>
<name>A0A8S4BXK8_9TELE</name>
<accession>A0A8S4BXK8</accession>
<dbReference type="Proteomes" id="UP000677803">
    <property type="component" value="Unassembled WGS sequence"/>
</dbReference>
<keyword evidence="2" id="KW-1185">Reference proteome</keyword>
<gene>
    <name evidence="1" type="ORF">MMEN_LOCUS18951</name>
</gene>
<comment type="caution">
    <text evidence="1">The sequence shown here is derived from an EMBL/GenBank/DDBJ whole genome shotgun (WGS) entry which is preliminary data.</text>
</comment>
<proteinExistence type="predicted"/>
<evidence type="ECO:0000313" key="1">
    <source>
        <dbReference type="EMBL" id="CAG6009500.1"/>
    </source>
</evidence>